<proteinExistence type="inferred from homology"/>
<keyword evidence="14" id="KW-1185">Reference proteome</keyword>
<evidence type="ECO:0000313" key="14">
    <source>
        <dbReference type="Proteomes" id="UP000248021"/>
    </source>
</evidence>
<comment type="similarity">
    <text evidence="2">Belongs to the ABC transporter superfamily.</text>
</comment>
<dbReference type="InterPro" id="IPR036640">
    <property type="entry name" value="ABC1_TM_sf"/>
</dbReference>
<evidence type="ECO:0000256" key="6">
    <source>
        <dbReference type="ARBA" id="ARBA00022741"/>
    </source>
</evidence>
<feature type="domain" description="ABC transporter" evidence="11">
    <location>
        <begin position="337"/>
        <end position="572"/>
    </location>
</feature>
<keyword evidence="8 10" id="KW-1133">Transmembrane helix</keyword>
<comment type="subcellular location">
    <subcellularLocation>
        <location evidence="1">Cell membrane</location>
        <topology evidence="1">Multi-pass membrane protein</topology>
    </subcellularLocation>
</comment>
<dbReference type="InterPro" id="IPR027417">
    <property type="entry name" value="P-loop_NTPase"/>
</dbReference>
<dbReference type="InterPro" id="IPR039421">
    <property type="entry name" value="Type_1_exporter"/>
</dbReference>
<dbReference type="InterPro" id="IPR010128">
    <property type="entry name" value="ATPase_T1SS_PrtD-like"/>
</dbReference>
<keyword evidence="3" id="KW-0813">Transport</keyword>
<evidence type="ECO:0000256" key="9">
    <source>
        <dbReference type="ARBA" id="ARBA00023136"/>
    </source>
</evidence>
<accession>A0A2V3U0X1</accession>
<reference evidence="13 14" key="1">
    <citation type="submission" date="2018-05" db="EMBL/GenBank/DDBJ databases">
        <title>Genomic Encyclopedia of Type Strains, Phase IV (KMG-IV): sequencing the most valuable type-strain genomes for metagenomic binning, comparative biology and taxonomic classification.</title>
        <authorList>
            <person name="Goeker M."/>
        </authorList>
    </citation>
    <scope>NUCLEOTIDE SEQUENCE [LARGE SCALE GENOMIC DNA]</scope>
    <source>
        <strain evidence="13 14">DSM 6462</strain>
    </source>
</reference>
<dbReference type="InterPro" id="IPR003593">
    <property type="entry name" value="AAA+_ATPase"/>
</dbReference>
<keyword evidence="7 13" id="KW-0067">ATP-binding</keyword>
<dbReference type="InterPro" id="IPR003439">
    <property type="entry name" value="ABC_transporter-like_ATP-bd"/>
</dbReference>
<dbReference type="Proteomes" id="UP000248021">
    <property type="component" value="Unassembled WGS sequence"/>
</dbReference>
<dbReference type="GO" id="GO:0140359">
    <property type="term" value="F:ABC-type transporter activity"/>
    <property type="evidence" value="ECO:0007669"/>
    <property type="project" value="InterPro"/>
</dbReference>
<feature type="transmembrane region" description="Helical" evidence="10">
    <location>
        <begin position="27"/>
        <end position="50"/>
    </location>
</feature>
<keyword evidence="9 10" id="KW-0472">Membrane</keyword>
<evidence type="ECO:0000256" key="5">
    <source>
        <dbReference type="ARBA" id="ARBA00022692"/>
    </source>
</evidence>
<dbReference type="PROSITE" id="PS00211">
    <property type="entry name" value="ABC_TRANSPORTER_1"/>
    <property type="match status" value="1"/>
</dbReference>
<feature type="domain" description="ABC transmembrane type-1" evidence="12">
    <location>
        <begin position="29"/>
        <end position="306"/>
    </location>
</feature>
<evidence type="ECO:0000256" key="3">
    <source>
        <dbReference type="ARBA" id="ARBA00022448"/>
    </source>
</evidence>
<protein>
    <submittedName>
        <fullName evidence="13">ATP-binding cassette subfamily C protein/ATP-binding cassette subfamily C protein RsaD</fullName>
    </submittedName>
</protein>
<evidence type="ECO:0000256" key="7">
    <source>
        <dbReference type="ARBA" id="ARBA00022840"/>
    </source>
</evidence>
<evidence type="ECO:0000256" key="4">
    <source>
        <dbReference type="ARBA" id="ARBA00022475"/>
    </source>
</evidence>
<name>A0A2V3U0X1_9HYPH</name>
<comment type="caution">
    <text evidence="13">The sequence shown here is derived from an EMBL/GenBank/DDBJ whole genome shotgun (WGS) entry which is preliminary data.</text>
</comment>
<dbReference type="AlphaFoldDB" id="A0A2V3U0X1"/>
<dbReference type="Pfam" id="PF00664">
    <property type="entry name" value="ABC_membrane"/>
    <property type="match status" value="1"/>
</dbReference>
<dbReference type="GO" id="GO:0030256">
    <property type="term" value="C:type I protein secretion system complex"/>
    <property type="evidence" value="ECO:0007669"/>
    <property type="project" value="InterPro"/>
</dbReference>
<feature type="transmembrane region" description="Helical" evidence="10">
    <location>
        <begin position="62"/>
        <end position="82"/>
    </location>
</feature>
<evidence type="ECO:0000259" key="11">
    <source>
        <dbReference type="PROSITE" id="PS50893"/>
    </source>
</evidence>
<dbReference type="GO" id="GO:0005886">
    <property type="term" value="C:plasma membrane"/>
    <property type="evidence" value="ECO:0007669"/>
    <property type="project" value="UniProtKB-SubCell"/>
</dbReference>
<dbReference type="RefSeq" id="WP_110378708.1">
    <property type="nucleotide sequence ID" value="NZ_JAHBRY010000001.1"/>
</dbReference>
<dbReference type="Gene3D" id="1.20.1560.10">
    <property type="entry name" value="ABC transporter type 1, transmembrane domain"/>
    <property type="match status" value="1"/>
</dbReference>
<dbReference type="OrthoDB" id="9808328at2"/>
<dbReference type="NCBIfam" id="TIGR01842">
    <property type="entry name" value="type_I_sec_PrtD"/>
    <property type="match status" value="1"/>
</dbReference>
<evidence type="ECO:0000256" key="8">
    <source>
        <dbReference type="ARBA" id="ARBA00022989"/>
    </source>
</evidence>
<dbReference type="InterPro" id="IPR011527">
    <property type="entry name" value="ABC1_TM_dom"/>
</dbReference>
<feature type="transmembrane region" description="Helical" evidence="10">
    <location>
        <begin position="161"/>
        <end position="180"/>
    </location>
</feature>
<keyword evidence="5 10" id="KW-0812">Transmembrane</keyword>
<dbReference type="GO" id="GO:0016887">
    <property type="term" value="F:ATP hydrolysis activity"/>
    <property type="evidence" value="ECO:0007669"/>
    <property type="project" value="InterPro"/>
</dbReference>
<dbReference type="SMART" id="SM00382">
    <property type="entry name" value="AAA"/>
    <property type="match status" value="1"/>
</dbReference>
<dbReference type="GO" id="GO:0034040">
    <property type="term" value="F:ATPase-coupled lipid transmembrane transporter activity"/>
    <property type="evidence" value="ECO:0007669"/>
    <property type="project" value="TreeGrafter"/>
</dbReference>
<dbReference type="FunFam" id="3.40.50.300:FF:001444">
    <property type="entry name" value="ABC transporter ATP-binding protein"/>
    <property type="match status" value="1"/>
</dbReference>
<evidence type="ECO:0000256" key="10">
    <source>
        <dbReference type="SAM" id="Phobius"/>
    </source>
</evidence>
<evidence type="ECO:0000256" key="1">
    <source>
        <dbReference type="ARBA" id="ARBA00004651"/>
    </source>
</evidence>
<evidence type="ECO:0000259" key="12">
    <source>
        <dbReference type="PROSITE" id="PS50929"/>
    </source>
</evidence>
<evidence type="ECO:0000256" key="2">
    <source>
        <dbReference type="ARBA" id="ARBA00005417"/>
    </source>
</evidence>
<dbReference type="SUPFAM" id="SSF52540">
    <property type="entry name" value="P-loop containing nucleoside triphosphate hydrolases"/>
    <property type="match status" value="1"/>
</dbReference>
<dbReference type="SUPFAM" id="SSF90123">
    <property type="entry name" value="ABC transporter transmembrane region"/>
    <property type="match status" value="1"/>
</dbReference>
<dbReference type="GO" id="GO:0030253">
    <property type="term" value="P:protein secretion by the type I secretion system"/>
    <property type="evidence" value="ECO:0007669"/>
    <property type="project" value="InterPro"/>
</dbReference>
<evidence type="ECO:0000313" key="13">
    <source>
        <dbReference type="EMBL" id="PXW49943.1"/>
    </source>
</evidence>
<dbReference type="PANTHER" id="PTHR24221">
    <property type="entry name" value="ATP-BINDING CASSETTE SUB-FAMILY B"/>
    <property type="match status" value="1"/>
</dbReference>
<gene>
    <name evidence="13" type="ORF">C7450_1361</name>
</gene>
<dbReference type="PANTHER" id="PTHR24221:SF248">
    <property type="entry name" value="ABC TRANSPORTER TRANSMEMBRANE REGION"/>
    <property type="match status" value="1"/>
</dbReference>
<dbReference type="PROSITE" id="PS50893">
    <property type="entry name" value="ABC_TRANSPORTER_2"/>
    <property type="match status" value="1"/>
</dbReference>
<dbReference type="Gene3D" id="3.40.50.300">
    <property type="entry name" value="P-loop containing nucleotide triphosphate hydrolases"/>
    <property type="match status" value="1"/>
</dbReference>
<dbReference type="Pfam" id="PF00005">
    <property type="entry name" value="ABC_tran"/>
    <property type="match status" value="1"/>
</dbReference>
<dbReference type="PROSITE" id="PS50929">
    <property type="entry name" value="ABC_TM1F"/>
    <property type="match status" value="1"/>
</dbReference>
<dbReference type="CDD" id="cd18586">
    <property type="entry name" value="ABC_6TM_PrtD_like"/>
    <property type="match status" value="1"/>
</dbReference>
<dbReference type="EMBL" id="QJJK01000036">
    <property type="protein sequence ID" value="PXW49943.1"/>
    <property type="molecule type" value="Genomic_DNA"/>
</dbReference>
<organism evidence="13 14">
    <name type="scientific">Chelatococcus asaccharovorans</name>
    <dbReference type="NCBI Taxonomy" id="28210"/>
    <lineage>
        <taxon>Bacteria</taxon>
        <taxon>Pseudomonadati</taxon>
        <taxon>Pseudomonadota</taxon>
        <taxon>Alphaproteobacteria</taxon>
        <taxon>Hyphomicrobiales</taxon>
        <taxon>Chelatococcaceae</taxon>
        <taxon>Chelatococcus</taxon>
    </lineage>
</organism>
<dbReference type="InterPro" id="IPR017871">
    <property type="entry name" value="ABC_transporter-like_CS"/>
</dbReference>
<sequence length="593" mass="62801">MSQAGPTGGGKKAPTALNAAIRTTRPAFVTAIVFSFFINLLGLTGSLYMMQVYDRVLSSRNLTTLVVLTILIAILYLVSASLESLRTRLLVRAGVRFDEEVNADAFNAVQRASLRQPGPGHVQALRDVDSIREFFTGQGLITFCDVPWVPIYIIAATLLHPWYGVLAIFTALISAALAFANDRATRPVLDQATKANITAQNQALTTFRNAEVLQAMGMVGRLREKWVKHHYDALGHQAQASDRAGGLMAGIKFNRAFMQSLILGVGAYLAIKREISPGMMIAASIIVGRCVQPIEMAISNWKSLVNMRSAYERVQALLRALPAPGARMRLPDPRGDIAVENLIVRVPTRDMPVLKGVSFAIPAGTVLGVIGPSAAGKSSLARALVGVWPAAAGCVRLDGSDLTHWDPEQLGRFLGYLPQDVELFSGTIAENIARFGDLDEAGIVSAAQLAGVHEMIQRLPEGYNTQIGEGGQALSGGQRQRIGLARALYGLPPILVLDEPNASLDAAGEQALMAAIRQLKTAGRTVILISHKTNSLGLCDAILVLADGGVQAFGPRDEVLAKVLGPRIVGAPGAGQALGSAAQPGIAVAAAPG</sequence>
<keyword evidence="4" id="KW-1003">Cell membrane</keyword>
<dbReference type="GO" id="GO:0005524">
    <property type="term" value="F:ATP binding"/>
    <property type="evidence" value="ECO:0007669"/>
    <property type="project" value="UniProtKB-KW"/>
</dbReference>
<keyword evidence="6" id="KW-0547">Nucleotide-binding</keyword>
<dbReference type="InterPro" id="IPR047957">
    <property type="entry name" value="ABC_AprD-like_6TM"/>
</dbReference>